<dbReference type="GO" id="GO:0003723">
    <property type="term" value="F:RNA binding"/>
    <property type="evidence" value="ECO:0007669"/>
    <property type="project" value="UniProtKB-UniRule"/>
</dbReference>
<keyword evidence="9" id="KW-1185">Reference proteome</keyword>
<dbReference type="InterPro" id="IPR011605">
    <property type="entry name" value="NusB_fam"/>
</dbReference>
<dbReference type="GO" id="GO:0006353">
    <property type="term" value="P:DNA-templated transcription termination"/>
    <property type="evidence" value="ECO:0007669"/>
    <property type="project" value="UniProtKB-UniRule"/>
</dbReference>
<evidence type="ECO:0000256" key="3">
    <source>
        <dbReference type="ARBA" id="ARBA00022884"/>
    </source>
</evidence>
<dbReference type="AlphaFoldDB" id="A0A511UX13"/>
<dbReference type="InterPro" id="IPR035926">
    <property type="entry name" value="NusB-like_sf"/>
</dbReference>
<accession>A0A511UX13</accession>
<gene>
    <name evidence="6 8" type="primary">nusB</name>
    <name evidence="8" type="ORF">CQU01_13770</name>
</gene>
<name>A0A511UX13_9BACI</name>
<comment type="function">
    <text evidence="6">Involved in transcription antitermination. Required for transcription of ribosomal RNA (rRNA) genes. Binds specifically to the boxA antiterminator sequence of the ribosomal RNA (rrn) operons.</text>
</comment>
<proteinExistence type="inferred from homology"/>
<dbReference type="NCBIfam" id="TIGR01951">
    <property type="entry name" value="nusB"/>
    <property type="match status" value="1"/>
</dbReference>
<dbReference type="SUPFAM" id="SSF48013">
    <property type="entry name" value="NusB-like"/>
    <property type="match status" value="1"/>
</dbReference>
<evidence type="ECO:0000256" key="5">
    <source>
        <dbReference type="ARBA" id="ARBA00023163"/>
    </source>
</evidence>
<keyword evidence="4 6" id="KW-0805">Transcription regulation</keyword>
<dbReference type="RefSeq" id="WP_146937060.1">
    <property type="nucleotide sequence ID" value="NZ_BJXW01000012.1"/>
</dbReference>
<evidence type="ECO:0000256" key="6">
    <source>
        <dbReference type="HAMAP-Rule" id="MF_00073"/>
    </source>
</evidence>
<evidence type="ECO:0000313" key="8">
    <source>
        <dbReference type="EMBL" id="GEN31139.1"/>
    </source>
</evidence>
<sequence length="126" mass="14767">MKRREAREKAFQILFQIDMNEMETEDLKAKLEKYETKDPYLSDITHGVLHHKTDLDHHIEQHLKNWSLNRIAMVERSILRIATYEILYVEDIPVKVTINEAVELANKYGDDQSGKFVNGVLSNIVK</sequence>
<protein>
    <recommendedName>
        <fullName evidence="6">Transcription antitermination protein NusB</fullName>
    </recommendedName>
    <alternativeName>
        <fullName evidence="6">Antitermination factor NusB</fullName>
    </alternativeName>
</protein>
<keyword evidence="3 6" id="KW-0694">RNA-binding</keyword>
<dbReference type="GO" id="GO:0005829">
    <property type="term" value="C:cytosol"/>
    <property type="evidence" value="ECO:0007669"/>
    <property type="project" value="TreeGrafter"/>
</dbReference>
<evidence type="ECO:0000259" key="7">
    <source>
        <dbReference type="Pfam" id="PF01029"/>
    </source>
</evidence>
<dbReference type="GO" id="GO:0031564">
    <property type="term" value="P:transcription antitermination"/>
    <property type="evidence" value="ECO:0007669"/>
    <property type="project" value="UniProtKB-KW"/>
</dbReference>
<dbReference type="HAMAP" id="MF_00073">
    <property type="entry name" value="NusB"/>
    <property type="match status" value="1"/>
</dbReference>
<keyword evidence="2 6" id="KW-0889">Transcription antitermination</keyword>
<keyword evidence="5 6" id="KW-0804">Transcription</keyword>
<evidence type="ECO:0000313" key="9">
    <source>
        <dbReference type="Proteomes" id="UP000321491"/>
    </source>
</evidence>
<dbReference type="Gene3D" id="1.10.940.10">
    <property type="entry name" value="NusB-like"/>
    <property type="match status" value="1"/>
</dbReference>
<dbReference type="InterPro" id="IPR006027">
    <property type="entry name" value="NusB_RsmB_TIM44"/>
</dbReference>
<dbReference type="PANTHER" id="PTHR11078:SF3">
    <property type="entry name" value="ANTITERMINATION NUSB DOMAIN-CONTAINING PROTEIN"/>
    <property type="match status" value="1"/>
</dbReference>
<reference evidence="8 9" key="1">
    <citation type="submission" date="2019-07" db="EMBL/GenBank/DDBJ databases">
        <title>Whole genome shotgun sequence of Cerasibacillus quisquiliarum NBRC 102429.</title>
        <authorList>
            <person name="Hosoyama A."/>
            <person name="Uohara A."/>
            <person name="Ohji S."/>
            <person name="Ichikawa N."/>
        </authorList>
    </citation>
    <scope>NUCLEOTIDE SEQUENCE [LARGE SCALE GENOMIC DNA]</scope>
    <source>
        <strain evidence="8 9">NBRC 102429</strain>
    </source>
</reference>
<evidence type="ECO:0000256" key="1">
    <source>
        <dbReference type="ARBA" id="ARBA00005952"/>
    </source>
</evidence>
<dbReference type="OrthoDB" id="9811381at2"/>
<organism evidence="8 9">
    <name type="scientific">Cerasibacillus quisquiliarum</name>
    <dbReference type="NCBI Taxonomy" id="227865"/>
    <lineage>
        <taxon>Bacteria</taxon>
        <taxon>Bacillati</taxon>
        <taxon>Bacillota</taxon>
        <taxon>Bacilli</taxon>
        <taxon>Bacillales</taxon>
        <taxon>Bacillaceae</taxon>
        <taxon>Cerasibacillus</taxon>
    </lineage>
</organism>
<dbReference type="Pfam" id="PF01029">
    <property type="entry name" value="NusB"/>
    <property type="match status" value="1"/>
</dbReference>
<comment type="similarity">
    <text evidence="1 6">Belongs to the NusB family.</text>
</comment>
<dbReference type="CDD" id="cd00619">
    <property type="entry name" value="Terminator_NusB"/>
    <property type="match status" value="1"/>
</dbReference>
<dbReference type="EMBL" id="BJXW01000012">
    <property type="protein sequence ID" value="GEN31139.1"/>
    <property type="molecule type" value="Genomic_DNA"/>
</dbReference>
<feature type="domain" description="NusB/RsmB/TIM44" evidence="7">
    <location>
        <begin position="4"/>
        <end position="126"/>
    </location>
</feature>
<evidence type="ECO:0000256" key="4">
    <source>
        <dbReference type="ARBA" id="ARBA00023015"/>
    </source>
</evidence>
<dbReference type="PANTHER" id="PTHR11078">
    <property type="entry name" value="N UTILIZATION SUBSTANCE PROTEIN B-RELATED"/>
    <property type="match status" value="1"/>
</dbReference>
<comment type="caution">
    <text evidence="8">The sequence shown here is derived from an EMBL/GenBank/DDBJ whole genome shotgun (WGS) entry which is preliminary data.</text>
</comment>
<dbReference type="Proteomes" id="UP000321491">
    <property type="component" value="Unassembled WGS sequence"/>
</dbReference>
<evidence type="ECO:0000256" key="2">
    <source>
        <dbReference type="ARBA" id="ARBA00022814"/>
    </source>
</evidence>